<dbReference type="InterPro" id="IPR004302">
    <property type="entry name" value="Cellulose/chitin-bd_N"/>
</dbReference>
<dbReference type="SUPFAM" id="SSF81296">
    <property type="entry name" value="E set domains"/>
    <property type="match status" value="1"/>
</dbReference>
<dbReference type="Pfam" id="PF03067">
    <property type="entry name" value="LPMO_10"/>
    <property type="match status" value="1"/>
</dbReference>
<name>A0A0D0TKB9_PSEFL</name>
<evidence type="ECO:0000313" key="3">
    <source>
        <dbReference type="EMBL" id="KIR23611.1"/>
    </source>
</evidence>
<evidence type="ECO:0000259" key="2">
    <source>
        <dbReference type="Pfam" id="PF03067"/>
    </source>
</evidence>
<gene>
    <name evidence="3" type="primary">gbpA_2</name>
    <name evidence="3" type="ORF">PFLU3_09620</name>
</gene>
<reference evidence="3 4" key="1">
    <citation type="submission" date="2015-01" db="EMBL/GenBank/DDBJ databases">
        <title>Genome sequence of the beneficial rhizobacterium Pseudomonas fluorescens 2-79.</title>
        <authorList>
            <person name="Thuermer A."/>
            <person name="Daniel R."/>
        </authorList>
    </citation>
    <scope>NUCLEOTIDE SEQUENCE [LARGE SCALE GENOMIC DNA]</scope>
    <source>
        <strain evidence="3 4">2-79</strain>
    </source>
</reference>
<dbReference type="PANTHER" id="PTHR34823:SF1">
    <property type="entry name" value="CHITIN-BINDING TYPE-4 DOMAIN-CONTAINING PROTEIN"/>
    <property type="match status" value="1"/>
</dbReference>
<dbReference type="RefSeq" id="WP_043047136.1">
    <property type="nucleotide sequence ID" value="NZ_JXCQ01000006.1"/>
</dbReference>
<dbReference type="CDD" id="cd21177">
    <property type="entry name" value="LPMO_AA10"/>
    <property type="match status" value="1"/>
</dbReference>
<accession>A0A0D0TKB9</accession>
<sequence>MNKPESKPQLKHGRVIFPPARSAIAINEGLIGEWHADEMEGGKNFPSETAGQFPSPYETDVASDVPPADDYILSGGKTDARECVNFTNQEMNQKLGRQFTWPLLDVNAGQTFQVKWEYAEPHMTRGYSWFITKDSWDPEKRISRAQLEPEPFFKDFYTQGPYWDHSDTLKAKTEHEVTLPTGKLGHHVIVLLWIIPNTGNAFYQAFDVRFK</sequence>
<dbReference type="AlphaFoldDB" id="A0A0D0TKB9"/>
<dbReference type="InterPro" id="IPR014756">
    <property type="entry name" value="Ig_E-set"/>
</dbReference>
<evidence type="ECO:0000256" key="1">
    <source>
        <dbReference type="ARBA" id="ARBA00022729"/>
    </source>
</evidence>
<protein>
    <submittedName>
        <fullName evidence="3">GbpA_2 protein</fullName>
    </submittedName>
</protein>
<dbReference type="PATRIC" id="fig|294.125.peg.989"/>
<dbReference type="EMBL" id="JXCQ01000006">
    <property type="protein sequence ID" value="KIR23611.1"/>
    <property type="molecule type" value="Genomic_DNA"/>
</dbReference>
<dbReference type="PANTHER" id="PTHR34823">
    <property type="entry name" value="GLCNAC-BINDING PROTEIN A"/>
    <property type="match status" value="1"/>
</dbReference>
<dbReference type="Gene3D" id="2.70.50.50">
    <property type="entry name" value="chitin-binding protein cbp21"/>
    <property type="match status" value="1"/>
</dbReference>
<dbReference type="Proteomes" id="UP000032210">
    <property type="component" value="Unassembled WGS sequence"/>
</dbReference>
<keyword evidence="1" id="KW-0732">Signal</keyword>
<dbReference type="InterPro" id="IPR051024">
    <property type="entry name" value="GlcNAc_Chitin_IntDeg"/>
</dbReference>
<organism evidence="3 4">
    <name type="scientific">Pseudomonas fluorescens</name>
    <dbReference type="NCBI Taxonomy" id="294"/>
    <lineage>
        <taxon>Bacteria</taxon>
        <taxon>Pseudomonadati</taxon>
        <taxon>Pseudomonadota</taxon>
        <taxon>Gammaproteobacteria</taxon>
        <taxon>Pseudomonadales</taxon>
        <taxon>Pseudomonadaceae</taxon>
        <taxon>Pseudomonas</taxon>
    </lineage>
</organism>
<proteinExistence type="predicted"/>
<comment type="caution">
    <text evidence="3">The sequence shown here is derived from an EMBL/GenBank/DDBJ whole genome shotgun (WGS) entry which is preliminary data.</text>
</comment>
<feature type="domain" description="Chitin-binding type-4" evidence="2">
    <location>
        <begin position="12"/>
        <end position="208"/>
    </location>
</feature>
<evidence type="ECO:0000313" key="4">
    <source>
        <dbReference type="Proteomes" id="UP000032210"/>
    </source>
</evidence>